<name>A0ABS7S5F6_9MICO</name>
<dbReference type="RefSeq" id="WP_223403625.1">
    <property type="nucleotide sequence ID" value="NZ_JAGSHT010000005.1"/>
</dbReference>
<gene>
    <name evidence="1" type="ORF">KCQ71_05350</name>
</gene>
<accession>A0ABS7S5F6</accession>
<organism evidence="1 2">
    <name type="scientific">Occultella gossypii</name>
    <dbReference type="NCBI Taxonomy" id="2800820"/>
    <lineage>
        <taxon>Bacteria</taxon>
        <taxon>Bacillati</taxon>
        <taxon>Actinomycetota</taxon>
        <taxon>Actinomycetes</taxon>
        <taxon>Micrococcales</taxon>
        <taxon>Ruaniaceae</taxon>
        <taxon>Occultella</taxon>
    </lineage>
</organism>
<sequence length="170" mass="18530">MAVAGAWLTSVQNEALRLDVYLVAVAPAPGESEWTFEGVPLFEQGDPVVTLQYVVTNVGEEDLVLPNGDMRISLNYADSGHSATPSEFFWELVESQGVPNSPIDFTATAGETDWNLPIGPGRSVSWAEAYWYDEGADALLSLELNEFVDGEMDGDRYVIDAETDLVLRAP</sequence>
<comment type="caution">
    <text evidence="1">The sequence shown here is derived from an EMBL/GenBank/DDBJ whole genome shotgun (WGS) entry which is preliminary data.</text>
</comment>
<evidence type="ECO:0000313" key="1">
    <source>
        <dbReference type="EMBL" id="MBZ2195569.1"/>
    </source>
</evidence>
<keyword evidence="2" id="KW-1185">Reference proteome</keyword>
<evidence type="ECO:0008006" key="3">
    <source>
        <dbReference type="Google" id="ProtNLM"/>
    </source>
</evidence>
<reference evidence="1 2" key="1">
    <citation type="submission" date="2021-04" db="EMBL/GenBank/DDBJ databases">
        <title>Ruania sp. nov., isolated from sandy soil of mangrove forest.</title>
        <authorList>
            <person name="Ge X."/>
            <person name="Huang R."/>
            <person name="Liu W."/>
        </authorList>
    </citation>
    <scope>NUCLEOTIDE SEQUENCE [LARGE SCALE GENOMIC DNA]</scope>
    <source>
        <strain evidence="1 2">N2-46</strain>
    </source>
</reference>
<dbReference type="Proteomes" id="UP000826651">
    <property type="component" value="Unassembled WGS sequence"/>
</dbReference>
<proteinExistence type="predicted"/>
<protein>
    <recommendedName>
        <fullName evidence="3">DUF4352 domain-containing protein</fullName>
    </recommendedName>
</protein>
<evidence type="ECO:0000313" key="2">
    <source>
        <dbReference type="Proteomes" id="UP000826651"/>
    </source>
</evidence>
<dbReference type="EMBL" id="JAGSHT010000005">
    <property type="protein sequence ID" value="MBZ2195569.1"/>
    <property type="molecule type" value="Genomic_DNA"/>
</dbReference>